<dbReference type="RefSeq" id="WP_183996290.1">
    <property type="nucleotide sequence ID" value="NZ_JACIEH010000001.1"/>
</dbReference>
<dbReference type="SUPFAM" id="SSF103515">
    <property type="entry name" value="Autotransporter"/>
    <property type="match status" value="1"/>
</dbReference>
<dbReference type="SMART" id="SM00869">
    <property type="entry name" value="Autotransporter"/>
    <property type="match status" value="1"/>
</dbReference>
<feature type="compositionally biased region" description="Polar residues" evidence="1">
    <location>
        <begin position="59"/>
        <end position="73"/>
    </location>
</feature>
<dbReference type="SMART" id="SM00710">
    <property type="entry name" value="PbH1"/>
    <property type="match status" value="12"/>
</dbReference>
<evidence type="ECO:0000313" key="3">
    <source>
        <dbReference type="EMBL" id="MBB4098110.1"/>
    </source>
</evidence>
<dbReference type="Proteomes" id="UP000557392">
    <property type="component" value="Unassembled WGS sequence"/>
</dbReference>
<evidence type="ECO:0000313" key="4">
    <source>
        <dbReference type="Proteomes" id="UP000557392"/>
    </source>
</evidence>
<reference evidence="3 4" key="1">
    <citation type="submission" date="2020-08" db="EMBL/GenBank/DDBJ databases">
        <title>Genomic Encyclopedia of Type Strains, Phase IV (KMG-IV): sequencing the most valuable type-strain genomes for metagenomic binning, comparative biology and taxonomic classification.</title>
        <authorList>
            <person name="Goeker M."/>
        </authorList>
    </citation>
    <scope>NUCLEOTIDE SEQUENCE [LARGE SCALE GENOMIC DNA]</scope>
    <source>
        <strain evidence="3 4">DSM 101806</strain>
    </source>
</reference>
<keyword evidence="4" id="KW-1185">Reference proteome</keyword>
<comment type="caution">
    <text evidence="3">The sequence shown here is derived from an EMBL/GenBank/DDBJ whole genome shotgun (WGS) entry which is preliminary data.</text>
</comment>
<organism evidence="3 4">
    <name type="scientific">Sphingomonas kyeonggiensis</name>
    <dbReference type="NCBI Taxonomy" id="1268553"/>
    <lineage>
        <taxon>Bacteria</taxon>
        <taxon>Pseudomonadati</taxon>
        <taxon>Pseudomonadota</taxon>
        <taxon>Alphaproteobacteria</taxon>
        <taxon>Sphingomonadales</taxon>
        <taxon>Sphingomonadaceae</taxon>
        <taxon>Sphingomonas</taxon>
    </lineage>
</organism>
<dbReference type="EMBL" id="JACIEH010000001">
    <property type="protein sequence ID" value="MBB4098110.1"/>
    <property type="molecule type" value="Genomic_DNA"/>
</dbReference>
<dbReference type="InterPro" id="IPR006626">
    <property type="entry name" value="PbH1"/>
</dbReference>
<evidence type="ECO:0000256" key="1">
    <source>
        <dbReference type="SAM" id="MobiDB-lite"/>
    </source>
</evidence>
<feature type="region of interest" description="Disordered" evidence="1">
    <location>
        <begin position="56"/>
        <end position="76"/>
    </location>
</feature>
<accession>A0A7W6JRB6</accession>
<sequence length="4349" mass="417580">MIDRGNGARASKAVSVRVDREALLRKALLGSTALIGIGLVATPAAAQTTIVSPSGGGTIQRTGGSNPTVNNQTGSGGGVLITNVTGGTGLETNGVTIANTNGTPNANALDVEGSTSGLNTTGMVFAGTNNISTTASGGAAFYLQTNANMGITFLSGGSTFTGSYGLNLSAPAGYISLESTGFDQSFVGNGTAVAGINAISGVNAGLQIGGSSITGFATGVNAQNYYGTSFTSTGGTINATGVGLHFTATGGGSTVNSQSAITAPTGILSTDTTGSTITTSGNGTINAVSAGSGTGISVGSTGSGVTTVTVGAAIGNTTAFGTGVSLTTGSPSTATLNVTTTAAINAATYGLYLQAWAPSGRGTIDIGANITAGTAIYNSGGVYDYIIRSGATVTSTAASAPALSSGNSTSTLNNAGTLRATGAGAAGFQGFGIQTITNSGTIDGAAQGILMVNSTTINNTGTIQGGTAAGIQGSIGTVNNTGAGALITGNTGITSTTNPLTVVNSGTVNGATWGIVSGGSLTSITSSGTISGTTGAIQLNATGAQSVNLQAGSTTTGNITATNNGTRTIAVAGTLAGGYDATGGANTAVDNFTLNAGGSVSGAIALGDGNDSFSYLGGTLGSTVDGGAGTDGFFVNMGSSTNATLDQANFTNFENFYLTTGNLTLTGSRSGGAGWTVSGGNATTLYLNGALTNISGVGVTLTTPDLMFVQSGAQLSATGDVIYSSGNGNNIQNSGTITSGTGASSAIAIGSGTVDNYGTITYAAGGSITTQGNGVLASSDQLSLTNHTGATLIGRWDGARANNGAYVTNDGLIQGDRFAGVEITGTSIVQNNATGRIYGATGEGSGLLINSGAVQLTNAGQIVGAGPAGINNVGSGTLSVSNSGTIGSGTLNGSNNFVAGGAGYGVFSASLALYNSGTISATLGGVRTTSSMTLNNVGTITTTGNGHGAVESGAGTATIRNSGTITAANYSGVLLQAGGTLTNAVGGTITGGNDAYFGAGVFTQGFGTINNYGTLTSGSTGAGIVVNGNSPTSINLYAGSSTGSISAGAGDETVSIYNGQVNGSAATQSITDPVSGATSAMTLQNAGTINAAVFGAISLGSGNDTVQLRGTGNGVTGQTGIFSLANATGVETITKLDGGIWVLTGAANSAANVNVNGGTLQFQGTSGLGTINANGGIVRANGSGAFGSAVVHLLSSNVQFAASGVYANNFVLDVPAVLNGQPAVFENLFGGNAILSGSITSGSGTNAAGQAIGASQAVTFAGIGGSLFNLTGTGNSWTGITTINSGVTVRGSTSAISGSSITNNGTLTYVQSGASSIGTVISGTGALRVEGGQVTLTGFNTYTGGTTVAGGSLQVGNGTTSGRITGAITVDSGGTLIFNRNDNYDFTSAISGDGNVQALGTVSLSGAITTTGLFTVDSATGGQVTLTGARSGANASGVTLAGNNNILRVGLSGSVAGGQYVGVRLGGVNDRVDNFGSITNTGTGGDNGYGAAIAVTATSGTSIINNGSASNSTATISGQNAGINHVGSGGVVATGLLTVNNYGLIAGNLYNAIENQGGTGALTVTNYGSGKIVGQGNAGGGNGIGMGGAGALTLTNAGLVVGRSNGVATGGTASVTNSGTIAAGTLSGGTTGTLTTSGDYGILAYGGTITNQTNGRILGFSAGASMLADVVVNNSGLIASTAYNGATDSYGAGSATGAGLLLTSGSVANQYGASILGATGISATGALSLGNSGLISGTTNAGVDLSGANNALYNNATITGGNDAALGYGVYFASTATGSLTNRNGALVSGGTGGVYAGATGTYVDNTGSIVGINTGSSGVNFQGVNAIVTNQGDGSIVGQATGVSFASNGNVNNSGFIGSGTLSGGNTGSFTVNANGTAVSLNGGYVSNYAGATITGGLYGITSGGTTAVNISNYGTINATTAAINLTGTADDTVTLGTNSVTNGAILLGAGSDTLNWWGGSFTSIDAGAGNDTFSATIYAPATLDVSTLSGFEAYNLSGGETLTLSGTQAVAGGGWSVNASGLALDATAFLQVSDTTGVSLVNSGGSLTVDHGAKLIVTDGIGVFANTGTSVTNAGLIKSTGGYDGVITNGGTVDNQAGGRIIAAGNGVTLQAYGTTLTNAGVIAGQVNGVMGSDDYQTLTNTGVIVAGTAGDNATAYWQTNANLNTGDGVRFTAGGSVTNVGGYVNGNTTGIIVGGANGVTISGGAVTIENSGTLQGNSGYGISIDTAGGQTSTITNHNGGALVGGTAAALLSGDGTVNMTNEYGSYMYGSIVSTGNGTRNIDLSGVVYGDYDATSGDGVDNVIFRGGTITDVNLGGGNDSFIQSGGSIANVDLGDGDDVFTYLGGTISGIVNGGAGHDRLNADLGAGTTYNVTLANFMNFEAFGLVSGDMTITGGVGANNAADIYAGNGTPAGTVTFTDTADLTGDIFVNGAKIRTETAGGFGSGTIHMIDPTATFGATGTYANNISLEVVTPSSADPSTLNADDGVIATLTGAITTGTGVGVDPDQDVVIGGLGTIVLTNAANDWTGTTTINFGATLQGDSNSISGSSIVNNGGLVYQQATNGIVAADITGSGNFTKSGAGNLLLTGANNWTGNTTITGGSLVGTTDSISGSKVILGGGNLVLDQAASGTFASNVSGTGNVFVNGLAAGEALTFSGNATQNGSFVVQDGSAVAFTGTVNTGGASSVVLSGAGASVTNSGQITGSRGIDATGADATVINLAGGTIAGTAGPAVVFAQGGSVTNAGTINGVSMAGANGSVTNTGTIQISGGAALNIATDNFTLNNSSLIQGTTGVQITSATSASVINSGTITGTGIAVRASTAGATVDNSGSIQGTSLGVYLTGANAVLTNQASGSITGGVATSGGGVMLVNNGSIAGNNAVVVNGGGTVVNSGTITGGSTGAGVSVEGPATITNQSGGTITGGVAAIFASGAGLVTINLNAGSTTTGTVAAAGTGDRVVNILGTLTGGYDGGDGLDAITLGTGATVTGSLDGGAGNDTLALVGSGSATLGTVLNIESATKSGTGTWTIATPNSIGSWTVANGTLLLTGGDAIANTASVAITGGTLQLAASEAIGTLSGTGAVALGTNTLGLTSGTSTFGGTLTGTTGNLLIDGANLTFGGTASYTGTTEVRSGSLTLATGASFDPASTLLVGSAGTLDLANIGMTVSQAKLQGVLNGTGTLSASLIELAGATVNANLAGPVTNSGGISTLNGTTSGATVSVSGGTLRLGASDRIADATNLGVAQGATFDLQGYNEKVALAVIAGTLAGTGTLTATEYDLSGGTVNANLGAGTVYSTGASTLNGTAAGNVVVNSGTLSLGAANRLADTALVQVDSGATLNLGGSSDTVAGLLLNGTLAGTGTLTASEYDLTNATVNANLGTGLVVQLGGTSFLNGTAAGNASVNAGTLVLGAANRIADTATVAVASNATFDIGTFSDTIGTLGLNGTLAGTGTLTASQYQLTGATVKANLGAGTLFQLAGTSTLIGTSAANVVVQGGTLQLGGADRIADTAEVLVAGGATLNIGAFNDTVGLLGLNGTLAGTGTLTASQYQLNGATVNANLGAGNVFNLGGTSTLNGTAAGNVSVQAGTLALGAANRIADTATLDVGVGATFDLGTFNETVGMAGIAGTLAGTGTLTASQVQLSGATVNANLASGTLFNTGSVSTLNGTSTANTVIVQAGTLRLGANERLANGATVAINTNATFDLAGYTETVGGLSNGAGGGGTLALGAGKLIVSGTGNSGFSGSITGAGTLEKQGIGTLTLAGTFANTGRFDVTAGTLAFSGSTQGGIRVQGGTLIGSGTLAGALTVSSGTFSPGGLATGTFGAVNPIGSFTTGSLVASGGTLLFDFGGTSLNFASDSIKVNGTATLTGGTVQVNALTAAASDYRFNQLYTIVQANALTGTFANGSVFATVASNPNLKWRLRYDLVANAVVLQVQKNMEFNDGVAAGDTNTLAVANALSNSTTGNASDQWAATLNSITSLSTGQRVAAFKSFSGEILADVSTATISANNLFTNLLRERVGDGSDALIGGGFAGSSLADVRTTTTAGNGFASALSGATLPGADNGEAGNGGIWGQVYGGYQKLLGDGVHAGLETTTAGVAMGVETRMDGFTAGIAGGVAQIDADMNSRYATVSGNQYQLGGYLSYDAGGAFIAASGSWYSSDLNSKRTLVIGTSTSLATGDIHSTGYSVGVSGGFRTELGNGLRLALIGNASKVRDQRDGFTENATGGLGLQMASANRDLFTAGAELRLGAKVKTGAGTAMPWVSMGVRYNSGDRDTVGNVRFSGAPTGTGSFGVTGVRIAPVLGTLGVGIDARASKNVRLGVALEGSAGENTREGRASVRVKIGF</sequence>
<dbReference type="InterPro" id="IPR005546">
    <property type="entry name" value="Autotransporte_beta"/>
</dbReference>
<protein>
    <recommendedName>
        <fullName evidence="2">Autotransporter domain-containing protein</fullName>
    </recommendedName>
</protein>
<feature type="domain" description="Autotransporter" evidence="2">
    <location>
        <begin position="4068"/>
        <end position="4349"/>
    </location>
</feature>
<proteinExistence type="predicted"/>
<evidence type="ECO:0000259" key="2">
    <source>
        <dbReference type="PROSITE" id="PS51208"/>
    </source>
</evidence>
<dbReference type="InterPro" id="IPR036709">
    <property type="entry name" value="Autotransporte_beta_dom_sf"/>
</dbReference>
<name>A0A7W6JRB6_9SPHN</name>
<dbReference type="PROSITE" id="PS51208">
    <property type="entry name" value="AUTOTRANSPORTER"/>
    <property type="match status" value="1"/>
</dbReference>
<gene>
    <name evidence="3" type="ORF">GGR46_001643</name>
</gene>